<accession>A0A3N0IVC5</accession>
<dbReference type="RefSeq" id="WP_114546639.1">
    <property type="nucleotide sequence ID" value="NZ_CALJMG010000039.1"/>
</dbReference>
<dbReference type="Pfam" id="PF13237">
    <property type="entry name" value="Fer4_10"/>
    <property type="match status" value="1"/>
</dbReference>
<dbReference type="AlphaFoldDB" id="A0A3N0IVC5"/>
<dbReference type="InterPro" id="IPR017896">
    <property type="entry name" value="4Fe4S_Fe-S-bd"/>
</dbReference>
<gene>
    <name evidence="6" type="ORF">C1876_10305</name>
    <name evidence="7" type="ORF">DMP09_11880</name>
</gene>
<dbReference type="InterPro" id="IPR017900">
    <property type="entry name" value="4Fe4S_Fe_S_CS"/>
</dbReference>
<feature type="domain" description="4Fe-4S ferredoxin-type" evidence="5">
    <location>
        <begin position="4"/>
        <end position="34"/>
    </location>
</feature>
<dbReference type="EMBL" id="PPTT01000016">
    <property type="protein sequence ID" value="RDB68416.1"/>
    <property type="molecule type" value="Genomic_DNA"/>
</dbReference>
<evidence type="ECO:0000256" key="4">
    <source>
        <dbReference type="ARBA" id="ARBA00023014"/>
    </source>
</evidence>
<dbReference type="Proteomes" id="UP000253817">
    <property type="component" value="Unassembled WGS sequence"/>
</dbReference>
<reference evidence="9" key="2">
    <citation type="submission" date="2018-05" db="EMBL/GenBank/DDBJ databases">
        <title>Genome Sequencing of selected type strains of the family Eggerthellaceae.</title>
        <authorList>
            <person name="Danylec N."/>
            <person name="Stoll D.A."/>
            <person name="Doetsch A."/>
            <person name="Huch M."/>
        </authorList>
    </citation>
    <scope>NUCLEOTIDE SEQUENCE [LARGE SCALE GENOMIC DNA]</scope>
    <source>
        <strain evidence="9">DSM 16107</strain>
    </source>
</reference>
<comment type="caution">
    <text evidence="7">The sequence shown here is derived from an EMBL/GenBank/DDBJ whole genome shotgun (WGS) entry which is preliminary data.</text>
</comment>
<feature type="domain" description="4Fe-4S ferredoxin-type" evidence="5">
    <location>
        <begin position="35"/>
        <end position="63"/>
    </location>
</feature>
<dbReference type="PANTHER" id="PTHR43687:SF1">
    <property type="entry name" value="FERREDOXIN III"/>
    <property type="match status" value="1"/>
</dbReference>
<keyword evidence="1" id="KW-0004">4Fe-4S</keyword>
<evidence type="ECO:0000256" key="2">
    <source>
        <dbReference type="ARBA" id="ARBA00022723"/>
    </source>
</evidence>
<dbReference type="PANTHER" id="PTHR43687">
    <property type="entry name" value="ADENYLYLSULFATE REDUCTASE, BETA SUBUNIT"/>
    <property type="match status" value="1"/>
</dbReference>
<proteinExistence type="predicted"/>
<evidence type="ECO:0000313" key="9">
    <source>
        <dbReference type="Proteomes" id="UP000270112"/>
    </source>
</evidence>
<evidence type="ECO:0000256" key="3">
    <source>
        <dbReference type="ARBA" id="ARBA00023004"/>
    </source>
</evidence>
<reference evidence="6 8" key="1">
    <citation type="journal article" date="2018" name="Elife">
        <title>Discovery and characterization of a prevalent human gut bacterial enzyme sufficient for the inactivation of a family of plant toxins.</title>
        <authorList>
            <person name="Koppel N."/>
            <person name="Bisanz J.E."/>
            <person name="Pandelia M.E."/>
            <person name="Turnbaugh P.J."/>
            <person name="Balskus E.P."/>
        </authorList>
    </citation>
    <scope>NUCLEOTIDE SEQUENCE [LARGE SCALE GENOMIC DNA]</scope>
    <source>
        <strain evidence="6 8">DSM 16107</strain>
    </source>
</reference>
<dbReference type="PROSITE" id="PS00198">
    <property type="entry name" value="4FE4S_FER_1"/>
    <property type="match status" value="1"/>
</dbReference>
<dbReference type="InterPro" id="IPR050572">
    <property type="entry name" value="Fe-S_Ferredoxin"/>
</dbReference>
<evidence type="ECO:0000313" key="8">
    <source>
        <dbReference type="Proteomes" id="UP000253817"/>
    </source>
</evidence>
<dbReference type="OrthoDB" id="9794954at2"/>
<evidence type="ECO:0000256" key="1">
    <source>
        <dbReference type="ARBA" id="ARBA00022485"/>
    </source>
</evidence>
<dbReference type="PROSITE" id="PS51379">
    <property type="entry name" value="4FE4S_FER_2"/>
    <property type="match status" value="2"/>
</dbReference>
<keyword evidence="8" id="KW-1185">Reference proteome</keyword>
<protein>
    <recommendedName>
        <fullName evidence="5">4Fe-4S ferredoxin-type domain-containing protein</fullName>
    </recommendedName>
</protein>
<reference evidence="7" key="3">
    <citation type="journal article" date="2019" name="Microbiol. Resour. Announc.">
        <title>Draft Genome Sequences of Type Strains of Gordonibacter faecihominis, Paraeggerthella hongkongensis, Parvibacter caecicola,Slackia equolifaciens, Slackia faecicanis, and Slackia isoflavoniconvertens.</title>
        <authorList>
            <person name="Danylec N."/>
            <person name="Stoll D.A."/>
            <person name="Dotsch A."/>
            <person name="Huch M."/>
        </authorList>
    </citation>
    <scope>NUCLEOTIDE SEQUENCE</scope>
    <source>
        <strain evidence="7">DSM 16107</strain>
    </source>
</reference>
<keyword evidence="3" id="KW-0408">Iron</keyword>
<dbReference type="Proteomes" id="UP000270112">
    <property type="component" value="Unassembled WGS sequence"/>
</dbReference>
<organism evidence="7 9">
    <name type="scientific">Eggerthella sinensis</name>
    <dbReference type="NCBI Taxonomy" id="242230"/>
    <lineage>
        <taxon>Bacteria</taxon>
        <taxon>Bacillati</taxon>
        <taxon>Actinomycetota</taxon>
        <taxon>Coriobacteriia</taxon>
        <taxon>Eggerthellales</taxon>
        <taxon>Eggerthellaceae</taxon>
        <taxon>Eggerthella</taxon>
    </lineage>
</organism>
<dbReference type="Gene3D" id="3.30.70.20">
    <property type="match status" value="2"/>
</dbReference>
<dbReference type="EMBL" id="QICC01000055">
    <property type="protein sequence ID" value="RNM40954.1"/>
    <property type="molecule type" value="Genomic_DNA"/>
</dbReference>
<dbReference type="GO" id="GO:0051539">
    <property type="term" value="F:4 iron, 4 sulfur cluster binding"/>
    <property type="evidence" value="ECO:0007669"/>
    <property type="project" value="UniProtKB-KW"/>
</dbReference>
<evidence type="ECO:0000313" key="7">
    <source>
        <dbReference type="EMBL" id="RNM40954.1"/>
    </source>
</evidence>
<dbReference type="SUPFAM" id="SSF54862">
    <property type="entry name" value="4Fe-4S ferredoxins"/>
    <property type="match status" value="1"/>
</dbReference>
<keyword evidence="2" id="KW-0479">Metal-binding</keyword>
<evidence type="ECO:0000313" key="6">
    <source>
        <dbReference type="EMBL" id="RDB68416.1"/>
    </source>
</evidence>
<name>A0A3N0IVC5_9ACTN</name>
<dbReference type="GO" id="GO:0046872">
    <property type="term" value="F:metal ion binding"/>
    <property type="evidence" value="ECO:0007669"/>
    <property type="project" value="UniProtKB-KW"/>
</dbReference>
<evidence type="ECO:0000259" key="5">
    <source>
        <dbReference type="PROSITE" id="PS51379"/>
    </source>
</evidence>
<keyword evidence="4" id="KW-0411">Iron-sulfur</keyword>
<sequence length="66" mass="7521">MKLTRYDIDQSICRRCGSCQRVCPRGAVLETDDRSLVIDPKRCDRCGRCRDACKLRAIAKRTGLFA</sequence>